<keyword evidence="2" id="KW-0479">Metal-binding</keyword>
<evidence type="ECO:0000256" key="1">
    <source>
        <dbReference type="ARBA" id="ARBA00004123"/>
    </source>
</evidence>
<comment type="subcellular location">
    <subcellularLocation>
        <location evidence="1">Nucleus</location>
    </subcellularLocation>
</comment>
<protein>
    <recommendedName>
        <fullName evidence="8">Transcription factor domain-containing protein</fullName>
    </recommendedName>
</protein>
<evidence type="ECO:0000256" key="2">
    <source>
        <dbReference type="ARBA" id="ARBA00022723"/>
    </source>
</evidence>
<dbReference type="GO" id="GO:0005634">
    <property type="term" value="C:nucleus"/>
    <property type="evidence" value="ECO:0007669"/>
    <property type="project" value="UniProtKB-SubCell"/>
</dbReference>
<keyword evidence="4" id="KW-0804">Transcription</keyword>
<dbReference type="GO" id="GO:0046872">
    <property type="term" value="F:metal ion binding"/>
    <property type="evidence" value="ECO:0007669"/>
    <property type="project" value="UniProtKB-KW"/>
</dbReference>
<dbReference type="GO" id="GO:0000981">
    <property type="term" value="F:DNA-binding transcription factor activity, RNA polymerase II-specific"/>
    <property type="evidence" value="ECO:0007669"/>
    <property type="project" value="InterPro"/>
</dbReference>
<keyword evidence="5" id="KW-0539">Nucleus</keyword>
<dbReference type="PANTHER" id="PTHR47338">
    <property type="entry name" value="ZN(II)2CYS6 TRANSCRIPTION FACTOR (EUROFUNG)-RELATED"/>
    <property type="match status" value="1"/>
</dbReference>
<evidence type="ECO:0000256" key="5">
    <source>
        <dbReference type="ARBA" id="ARBA00023242"/>
    </source>
</evidence>
<evidence type="ECO:0000313" key="6">
    <source>
        <dbReference type="EMBL" id="USW59069.1"/>
    </source>
</evidence>
<dbReference type="AlphaFoldDB" id="A0A9Q9EQR4"/>
<dbReference type="InterPro" id="IPR050815">
    <property type="entry name" value="TF_fung"/>
</dbReference>
<dbReference type="OrthoDB" id="424974at2759"/>
<organism evidence="6 7">
    <name type="scientific">Septoria linicola</name>
    <dbReference type="NCBI Taxonomy" id="215465"/>
    <lineage>
        <taxon>Eukaryota</taxon>
        <taxon>Fungi</taxon>
        <taxon>Dikarya</taxon>
        <taxon>Ascomycota</taxon>
        <taxon>Pezizomycotina</taxon>
        <taxon>Dothideomycetes</taxon>
        <taxon>Dothideomycetidae</taxon>
        <taxon>Mycosphaerellales</taxon>
        <taxon>Mycosphaerellaceae</taxon>
        <taxon>Septoria</taxon>
    </lineage>
</organism>
<reference evidence="6" key="1">
    <citation type="submission" date="2022-06" db="EMBL/GenBank/DDBJ databases">
        <title>Complete genome sequences of two strains of the flax pathogen Septoria linicola.</title>
        <authorList>
            <person name="Lapalu N."/>
            <person name="Simon A."/>
            <person name="Demenou B."/>
            <person name="Paumier D."/>
            <person name="Guillot M.-P."/>
            <person name="Gout L."/>
            <person name="Valade R."/>
        </authorList>
    </citation>
    <scope>NUCLEOTIDE SEQUENCE</scope>
    <source>
        <strain evidence="6">SE15195</strain>
    </source>
</reference>
<name>A0A9Q9EQR4_9PEZI</name>
<keyword evidence="3" id="KW-0805">Transcription regulation</keyword>
<dbReference type="CDD" id="cd12148">
    <property type="entry name" value="fungal_TF_MHR"/>
    <property type="match status" value="1"/>
</dbReference>
<evidence type="ECO:0000256" key="3">
    <source>
        <dbReference type="ARBA" id="ARBA00023015"/>
    </source>
</evidence>
<evidence type="ECO:0000313" key="7">
    <source>
        <dbReference type="Proteomes" id="UP001056384"/>
    </source>
</evidence>
<dbReference type="Proteomes" id="UP001056384">
    <property type="component" value="Chromosome 12"/>
</dbReference>
<accession>A0A9Q9EQR4</accession>
<evidence type="ECO:0008006" key="8">
    <source>
        <dbReference type="Google" id="ProtNLM"/>
    </source>
</evidence>
<dbReference type="PANTHER" id="PTHR47338:SF9">
    <property type="entry name" value="ZN(II)2CYS6 TRANSCRIPTION FACTOR (EUROFUNG)"/>
    <property type="match status" value="1"/>
</dbReference>
<gene>
    <name evidence="6" type="ORF">Slin15195_G123880</name>
</gene>
<evidence type="ECO:0000256" key="4">
    <source>
        <dbReference type="ARBA" id="ARBA00023163"/>
    </source>
</evidence>
<keyword evidence="7" id="KW-1185">Reference proteome</keyword>
<proteinExistence type="predicted"/>
<sequence>MAWRHISQHYTNFESDETFFEGLCLLAQADFADGRMERAQAQVAYALSVVQSRGWLVKDALIILDGTVIRQQNGIVWTLFMLDRVFSGHTKIWPTVPASSFLLLLHQAGPTLPDTSQRLDSSARLSMATVSFDESVGMLSITAVNIELLCLWQDVVRFIFQDTQPTSVPLWSDGSSRSKIVISLLDLEPRMKGHSYTITGSPKQANKNPSLRPYFLSWLFHQILHSAMYCCLNHPFLVLSKTRYTRGRLPLTFLQKSYHDCFIHSNWIVRHITEMEKDLRLVDPFIAHLVAIAATVQLEHTLSKDKSIASAARRRFQKCREYLIDMAKIWPNVSGTISQSDDLASRLQHRGTIRMTEKEYDGAMPPHTTENLSLSDHDSQIMWKLFGHENFL</sequence>
<dbReference type="EMBL" id="CP099429">
    <property type="protein sequence ID" value="USW59069.1"/>
    <property type="molecule type" value="Genomic_DNA"/>
</dbReference>